<keyword evidence="2" id="KW-0946">Virion</keyword>
<organism evidence="2">
    <name type="scientific">Mastomys natalensis cytomegalovirus 1</name>
    <dbReference type="NCBI Taxonomy" id="2973541"/>
    <lineage>
        <taxon>Viruses</taxon>
        <taxon>Duplodnaviria</taxon>
        <taxon>Heunggongvirae</taxon>
        <taxon>Peploviricota</taxon>
        <taxon>Herviviricetes</taxon>
        <taxon>Herpesvirales</taxon>
        <taxon>Orthoherpesviridae</taxon>
        <taxon>Betaherpesvirinae</taxon>
        <taxon>Muromegalovirus</taxon>
    </lineage>
</organism>
<evidence type="ECO:0000313" key="2">
    <source>
        <dbReference type="EMBL" id="WEG71129.1"/>
    </source>
</evidence>
<keyword evidence="1" id="KW-0472">Membrane</keyword>
<dbReference type="EMBL" id="OP429122">
    <property type="protein sequence ID" value="WEG68901.1"/>
    <property type="molecule type" value="Genomic_DNA"/>
</dbReference>
<gene>
    <name evidence="2" type="primary">M37</name>
</gene>
<keyword evidence="2" id="KW-0261">Viral envelope protein</keyword>
<keyword evidence="1" id="KW-0812">Transmembrane</keyword>
<keyword evidence="1" id="KW-1133">Transmembrane helix</keyword>
<reference evidence="2" key="2">
    <citation type="submission" date="2023-06" db="EMBL/GenBank/DDBJ databases">
        <title>Isolation and genome sequencing of cytomegaloviruses from Natal multimammate mice (Mastomys natalensis).</title>
        <authorList>
            <person name="Jarvis M.A."/>
            <person name="Davison A.J."/>
        </authorList>
    </citation>
    <scope>NUCLEOTIDE SEQUENCE</scope>
    <source>
        <strain evidence="2">Mnat36</strain>
    </source>
</reference>
<accession>A0A9Y1IQ11</accession>
<evidence type="ECO:0000256" key="1">
    <source>
        <dbReference type="SAM" id="Phobius"/>
    </source>
</evidence>
<feature type="transmembrane region" description="Helical" evidence="1">
    <location>
        <begin position="278"/>
        <end position="298"/>
    </location>
</feature>
<proteinExistence type="predicted"/>
<sequence length="333" mass="37372">MPLYINLIRWSDRYCVICLLILQATIASGALNASVTFECSYDVCLIYRRDGRTTVGCVVSCAYEKEIVFSGNCRESFLLISSWFGKANKRRGFRDIRAIKTGLAYYFSGYILRPLSSRADVVSSTIGRVSLRGVAQCWKRGSLSGGYVELDTKTMGAYKLVVEPNDVRPSWIARDGGSTEVVDILMQNVTRDVRVFQMCTELVNAVAIGHTSDSVPKLLQRTAIVRKDACSGGAILTGWSYMWMNWTKYCELDEGFHRDSGFIVPVQGHTPSDRIPKLVGLFVVVFGAFALLALFFCMSLKQRKSLYKDFRGETSLKIKGEPFIENGEHRKDF</sequence>
<name>A0A9Y1IQ11_9BETA</name>
<dbReference type="GO" id="GO:0019031">
    <property type="term" value="C:viral envelope"/>
    <property type="evidence" value="ECO:0007669"/>
    <property type="project" value="UniProtKB-KW"/>
</dbReference>
<reference evidence="2" key="1">
    <citation type="submission" date="2022-09" db="EMBL/GenBank/DDBJ databases">
        <authorList>
            <person name="Vucak M."/>
            <person name="Davison A.J."/>
        </authorList>
    </citation>
    <scope>NUCLEOTIDE SEQUENCE</scope>
    <source>
        <strain evidence="2">Mnat36</strain>
    </source>
</reference>
<dbReference type="EMBL" id="OP429138">
    <property type="protein sequence ID" value="WEG71129.1"/>
    <property type="molecule type" value="Genomic_DNA"/>
</dbReference>
<protein>
    <submittedName>
        <fullName evidence="2">Envelope glycoprotein UL37</fullName>
    </submittedName>
</protein>